<evidence type="ECO:0000256" key="2">
    <source>
        <dbReference type="SAM" id="Phobius"/>
    </source>
</evidence>
<accession>A0A8G2BW65</accession>
<feature type="transmembrane region" description="Helical" evidence="2">
    <location>
        <begin position="23"/>
        <end position="45"/>
    </location>
</feature>
<evidence type="ECO:0000313" key="4">
    <source>
        <dbReference type="EMBL" id="SEF84023.1"/>
    </source>
</evidence>
<keyword evidence="2" id="KW-1133">Transmembrane helix</keyword>
<dbReference type="NCBIfam" id="TIGR03513">
    <property type="entry name" value="GldL_gliding"/>
    <property type="match status" value="2"/>
</dbReference>
<protein>
    <submittedName>
        <fullName evidence="4">Gliding motility-associated protein GldL</fullName>
    </submittedName>
</protein>
<evidence type="ECO:0000256" key="1">
    <source>
        <dbReference type="SAM" id="MobiDB-lite"/>
    </source>
</evidence>
<reference evidence="4 5" key="1">
    <citation type="submission" date="2016-10" db="EMBL/GenBank/DDBJ databases">
        <authorList>
            <person name="Varghese N."/>
            <person name="Submissions S."/>
        </authorList>
    </citation>
    <scope>NUCLEOTIDE SEQUENCE [LARGE SCALE GENOMIC DNA]</scope>
    <source>
        <strain evidence="4 5">DSM 29073</strain>
    </source>
</reference>
<keyword evidence="2" id="KW-0472">Membrane</keyword>
<dbReference type="InterPro" id="IPR055087">
    <property type="entry name" value="GldL-like_N"/>
</dbReference>
<comment type="caution">
    <text evidence="4">The sequence shown here is derived from an EMBL/GenBank/DDBJ whole genome shotgun (WGS) entry which is preliminary data.</text>
</comment>
<feature type="domain" description="Gliding motility protein GldL-like N-terminal" evidence="3">
    <location>
        <begin position="27"/>
        <end position="87"/>
    </location>
</feature>
<keyword evidence="2" id="KW-0812">Transmembrane</keyword>
<dbReference type="RefSeq" id="WP_234999320.1">
    <property type="nucleotide sequence ID" value="NZ_FNVS01000008.1"/>
</dbReference>
<dbReference type="Proteomes" id="UP000236725">
    <property type="component" value="Unassembled WGS sequence"/>
</dbReference>
<gene>
    <name evidence="4" type="ORF">SAMN05444001_1085</name>
</gene>
<proteinExistence type="predicted"/>
<organism evidence="4 5">
    <name type="scientific">Parabacteroides chinchillae</name>
    <dbReference type="NCBI Taxonomy" id="871327"/>
    <lineage>
        <taxon>Bacteria</taxon>
        <taxon>Pseudomonadati</taxon>
        <taxon>Bacteroidota</taxon>
        <taxon>Bacteroidia</taxon>
        <taxon>Bacteroidales</taxon>
        <taxon>Tannerellaceae</taxon>
        <taxon>Parabacteroides</taxon>
    </lineage>
</organism>
<dbReference type="InterPro" id="IPR019852">
    <property type="entry name" value="Motility-assoc_prot_GldL"/>
</dbReference>
<evidence type="ECO:0000259" key="3">
    <source>
        <dbReference type="Pfam" id="PF22827"/>
    </source>
</evidence>
<dbReference type="SUPFAM" id="SSF58104">
    <property type="entry name" value="Methyl-accepting chemotaxis protein (MCP) signaling domain"/>
    <property type="match status" value="1"/>
</dbReference>
<dbReference type="Pfam" id="PF22827">
    <property type="entry name" value="GldL_N"/>
    <property type="match status" value="1"/>
</dbReference>
<feature type="region of interest" description="Disordered" evidence="1">
    <location>
        <begin position="318"/>
        <end position="347"/>
    </location>
</feature>
<dbReference type="AlphaFoldDB" id="A0A8G2BW65"/>
<dbReference type="EMBL" id="FNVS01000008">
    <property type="protein sequence ID" value="SEF84023.1"/>
    <property type="molecule type" value="Genomic_DNA"/>
</dbReference>
<sequence length="347" mass="38969">MGKYKRYKNRLEMFLSSDKGKRVLNFLYSWGASIVILGALFKLLHLPYANQILFVAMITESIVFFISAFEHPSKEYHWEDVFPVLKSKNPMDRPDFSNTTIATMINSTDNMEDDDDSAPSKINISATASKSVSGLGALDVSEEDTKNLSESIKKLSGAAEQISKMAELTEATQKYLEQLSGMSDNMERFSQVTNSLTNVSDTLLNSYKTITDNSDGINQNSRGYVQQMELLNRNISGLNTIYEIQLKSISSQIESIEHINGGLNRIRDMYDGSVVDSSVFRNETEKMTRQLAELNNVYSRLLQAMTVNMGMGAAQPAYPQQGYQQPYGYQPQQQPPYTNNPGQQSAR</sequence>
<name>A0A8G2BW65_9BACT</name>
<keyword evidence="5" id="KW-1185">Reference proteome</keyword>
<feature type="compositionally biased region" description="Low complexity" evidence="1">
    <location>
        <begin position="318"/>
        <end position="337"/>
    </location>
</feature>
<evidence type="ECO:0000313" key="5">
    <source>
        <dbReference type="Proteomes" id="UP000236725"/>
    </source>
</evidence>